<sequence>MILRKLALSTIVAGALVIGSGAQAATYQFGQLLSGGGPASVHLADLDINDLGGGHWSFTLYNVDLSVFGSEAFVGSMAVDGITPSSVTTVAGGGVSSVGISPGGGPGGGFDFRYDTADGSDKLTTAESVSWDAFGLGSSLLPGNGDLALHIQGTSFTPSSAWYISPVPEPETYAMLLMGLGLIGFTLRRQRSM</sequence>
<feature type="domain" description="Ice-binding protein C-terminal" evidence="2">
    <location>
        <begin position="166"/>
        <end position="189"/>
    </location>
</feature>
<organism evidence="3 4">
    <name type="scientific">Nitrosomonas oligotropha</name>
    <dbReference type="NCBI Taxonomy" id="42354"/>
    <lineage>
        <taxon>Bacteria</taxon>
        <taxon>Pseudomonadati</taxon>
        <taxon>Pseudomonadota</taxon>
        <taxon>Betaproteobacteria</taxon>
        <taxon>Nitrosomonadales</taxon>
        <taxon>Nitrosomonadaceae</taxon>
        <taxon>Nitrosomonas</taxon>
    </lineage>
</organism>
<keyword evidence="1" id="KW-0732">Signal</keyword>
<dbReference type="Proteomes" id="UP000244128">
    <property type="component" value="Unassembled WGS sequence"/>
</dbReference>
<protein>
    <submittedName>
        <fullName evidence="3">Putative secreted protein with PEP-CTERM sorting signal</fullName>
    </submittedName>
</protein>
<accession>A0A2T5I384</accession>
<feature type="signal peptide" evidence="1">
    <location>
        <begin position="1"/>
        <end position="24"/>
    </location>
</feature>
<feature type="chain" id="PRO_5015402376" evidence="1">
    <location>
        <begin position="25"/>
        <end position="193"/>
    </location>
</feature>
<evidence type="ECO:0000313" key="4">
    <source>
        <dbReference type="Proteomes" id="UP000244128"/>
    </source>
</evidence>
<dbReference type="NCBIfam" id="TIGR02595">
    <property type="entry name" value="PEP_CTERM"/>
    <property type="match status" value="1"/>
</dbReference>
<dbReference type="Pfam" id="PF07589">
    <property type="entry name" value="PEP-CTERM"/>
    <property type="match status" value="1"/>
</dbReference>
<comment type="caution">
    <text evidence="3">The sequence shown here is derived from an EMBL/GenBank/DDBJ whole genome shotgun (WGS) entry which is preliminary data.</text>
</comment>
<dbReference type="AlphaFoldDB" id="A0A2T5I384"/>
<dbReference type="RefSeq" id="WP_107802271.1">
    <property type="nucleotide sequence ID" value="NZ_QAOI01000003.1"/>
</dbReference>
<gene>
    <name evidence="3" type="ORF">C8R26_10357</name>
</gene>
<evidence type="ECO:0000256" key="1">
    <source>
        <dbReference type="SAM" id="SignalP"/>
    </source>
</evidence>
<proteinExistence type="predicted"/>
<dbReference type="EMBL" id="QAOI01000003">
    <property type="protein sequence ID" value="PTQ78295.1"/>
    <property type="molecule type" value="Genomic_DNA"/>
</dbReference>
<reference evidence="3 4" key="1">
    <citation type="submission" date="2018-04" db="EMBL/GenBank/DDBJ databases">
        <title>Active sludge and wastewater microbial communities from Klosterneuburg, Austria.</title>
        <authorList>
            <person name="Wagner M."/>
        </authorList>
    </citation>
    <scope>NUCLEOTIDE SEQUENCE [LARGE SCALE GENOMIC DNA]</scope>
    <source>
        <strain evidence="3 4">Nm49</strain>
    </source>
</reference>
<evidence type="ECO:0000259" key="2">
    <source>
        <dbReference type="Pfam" id="PF07589"/>
    </source>
</evidence>
<evidence type="ECO:0000313" key="3">
    <source>
        <dbReference type="EMBL" id="PTQ78295.1"/>
    </source>
</evidence>
<dbReference type="InterPro" id="IPR013424">
    <property type="entry name" value="Ice-binding_C"/>
</dbReference>
<name>A0A2T5I384_9PROT</name>
<dbReference type="NCBIfam" id="NF038126">
    <property type="entry name" value="PEP_CTERM_FxDxF"/>
    <property type="match status" value="1"/>
</dbReference>